<evidence type="ECO:0000256" key="3">
    <source>
        <dbReference type="ARBA" id="ARBA00022691"/>
    </source>
</evidence>
<gene>
    <name evidence="4" type="ORF">JOE57_000375</name>
</gene>
<dbReference type="RefSeq" id="WP_204916137.1">
    <property type="nucleotide sequence ID" value="NZ_BAAAQP010000003.1"/>
</dbReference>
<dbReference type="EMBL" id="JAFBCF010000001">
    <property type="protein sequence ID" value="MBM7797454.1"/>
    <property type="molecule type" value="Genomic_DNA"/>
</dbReference>
<evidence type="ECO:0000256" key="1">
    <source>
        <dbReference type="ARBA" id="ARBA00022603"/>
    </source>
</evidence>
<dbReference type="EC" id="2.1.1.104" evidence="4"/>
<evidence type="ECO:0000256" key="2">
    <source>
        <dbReference type="ARBA" id="ARBA00022679"/>
    </source>
</evidence>
<dbReference type="GO" id="GO:0042409">
    <property type="term" value="F:caffeoyl-CoA O-methyltransferase activity"/>
    <property type="evidence" value="ECO:0007669"/>
    <property type="project" value="UniProtKB-EC"/>
</dbReference>
<name>A0ABS2REP2_9ACTN</name>
<reference evidence="4 5" key="1">
    <citation type="submission" date="2021-01" db="EMBL/GenBank/DDBJ databases">
        <title>Sequencing the genomes of 1000 actinobacteria strains.</title>
        <authorList>
            <person name="Klenk H.-P."/>
        </authorList>
    </citation>
    <scope>NUCLEOTIDE SEQUENCE [LARGE SCALE GENOMIC DNA]</scope>
    <source>
        <strain evidence="4 5">DSM 18662</strain>
    </source>
</reference>
<dbReference type="PANTHER" id="PTHR10509">
    <property type="entry name" value="O-METHYLTRANSFERASE-RELATED"/>
    <property type="match status" value="1"/>
</dbReference>
<comment type="caution">
    <text evidence="4">The sequence shown here is derived from an EMBL/GenBank/DDBJ whole genome shotgun (WGS) entry which is preliminary data.</text>
</comment>
<dbReference type="InterPro" id="IPR029063">
    <property type="entry name" value="SAM-dependent_MTases_sf"/>
</dbReference>
<dbReference type="PROSITE" id="PS51682">
    <property type="entry name" value="SAM_OMT_I"/>
    <property type="match status" value="1"/>
</dbReference>
<accession>A0ABS2REP2</accession>
<dbReference type="CDD" id="cd02440">
    <property type="entry name" value="AdoMet_MTases"/>
    <property type="match status" value="1"/>
</dbReference>
<protein>
    <submittedName>
        <fullName evidence="4">Caffeoyl-CoA O-methyltransferase</fullName>
        <ecNumber evidence="4">2.1.1.104</ecNumber>
    </submittedName>
</protein>
<keyword evidence="1 4" id="KW-0489">Methyltransferase</keyword>
<proteinExistence type="predicted"/>
<dbReference type="Gene3D" id="3.40.50.150">
    <property type="entry name" value="Vaccinia Virus protein VP39"/>
    <property type="match status" value="1"/>
</dbReference>
<organism evidence="4 5">
    <name type="scientific">Microlunatus panaciterrae</name>
    <dbReference type="NCBI Taxonomy" id="400768"/>
    <lineage>
        <taxon>Bacteria</taxon>
        <taxon>Bacillati</taxon>
        <taxon>Actinomycetota</taxon>
        <taxon>Actinomycetes</taxon>
        <taxon>Propionibacteriales</taxon>
        <taxon>Propionibacteriaceae</taxon>
        <taxon>Microlunatus</taxon>
    </lineage>
</organism>
<keyword evidence="5" id="KW-1185">Reference proteome</keyword>
<keyword evidence="2 4" id="KW-0808">Transferase</keyword>
<dbReference type="InterPro" id="IPR050362">
    <property type="entry name" value="Cation-dep_OMT"/>
</dbReference>
<evidence type="ECO:0000313" key="5">
    <source>
        <dbReference type="Proteomes" id="UP000704762"/>
    </source>
</evidence>
<dbReference type="PANTHER" id="PTHR10509:SF14">
    <property type="entry name" value="CAFFEOYL-COA O-METHYLTRANSFERASE 3-RELATED"/>
    <property type="match status" value="1"/>
</dbReference>
<dbReference type="SUPFAM" id="SSF53335">
    <property type="entry name" value="S-adenosyl-L-methionine-dependent methyltransferases"/>
    <property type="match status" value="1"/>
</dbReference>
<keyword evidence="3" id="KW-0949">S-adenosyl-L-methionine</keyword>
<dbReference type="Proteomes" id="UP000704762">
    <property type="component" value="Unassembled WGS sequence"/>
</dbReference>
<dbReference type="GO" id="GO:0032259">
    <property type="term" value="P:methylation"/>
    <property type="evidence" value="ECO:0007669"/>
    <property type="project" value="UniProtKB-KW"/>
</dbReference>
<sequence>MTEETALWSAVDTYFEPLIAPDQLLFDALRRADEAGLPQIQVSAAQGKLLQLLVQLAGAQRVLEIGTLAGYSTIWLARALPPDGHLLSCELDPHHAAVAVENLAAAGLADRVEVRVGAAADTLQSVIESGAEPFDLVFIDADKPSNPVYLERSLQLTRPGSVIILDNAVRSGAVADQTSTDPNVLGVRAFVDLVRADPRLSATAIQTVGSKGYDGFILIRVNG</sequence>
<dbReference type="Pfam" id="PF01596">
    <property type="entry name" value="Methyltransf_3"/>
    <property type="match status" value="1"/>
</dbReference>
<dbReference type="InterPro" id="IPR002935">
    <property type="entry name" value="SAM_O-MeTrfase"/>
</dbReference>
<evidence type="ECO:0000313" key="4">
    <source>
        <dbReference type="EMBL" id="MBM7797454.1"/>
    </source>
</evidence>